<dbReference type="Gene3D" id="3.90.550.10">
    <property type="entry name" value="Spore Coat Polysaccharide Biosynthesis Protein SpsA, Chain A"/>
    <property type="match status" value="1"/>
</dbReference>
<proteinExistence type="predicted"/>
<dbReference type="InterPro" id="IPR001173">
    <property type="entry name" value="Glyco_trans_2-like"/>
</dbReference>
<dbReference type="InterPro" id="IPR029044">
    <property type="entry name" value="Nucleotide-diphossugar_trans"/>
</dbReference>
<dbReference type="EMBL" id="LC528607">
    <property type="protein sequence ID" value="BCB22719.1"/>
    <property type="molecule type" value="Genomic_DNA"/>
</dbReference>
<dbReference type="CDD" id="cd00761">
    <property type="entry name" value="Glyco_tranf_GTA_type"/>
    <property type="match status" value="1"/>
</dbReference>
<dbReference type="SUPFAM" id="SSF53448">
    <property type="entry name" value="Nucleotide-diphospho-sugar transferases"/>
    <property type="match status" value="1"/>
</dbReference>
<keyword evidence="2" id="KW-0808">Transferase</keyword>
<accession>A0A6S6I7E0</accession>
<evidence type="ECO:0000313" key="2">
    <source>
        <dbReference type="EMBL" id="BCB22719.1"/>
    </source>
</evidence>
<dbReference type="GO" id="GO:0016758">
    <property type="term" value="F:hexosyltransferase activity"/>
    <property type="evidence" value="ECO:0007669"/>
    <property type="project" value="UniProtKB-ARBA"/>
</dbReference>
<dbReference type="Pfam" id="PF00535">
    <property type="entry name" value="Glycos_transf_2"/>
    <property type="match status" value="1"/>
</dbReference>
<reference evidence="2" key="1">
    <citation type="submission" date="2020-02" db="EMBL/GenBank/DDBJ databases">
        <title>Development of a multiplex PCR-based assay for rapid serotyping of Erysipelothrix species.</title>
        <authorList>
            <person name="Shimoji Y."/>
            <person name="Shiraiwa K."/>
            <person name="Tominaga H."/>
            <person name="Nishikawa S."/>
            <person name="Eguchi M."/>
            <person name="Hikono H."/>
            <person name="Ogawa Y."/>
        </authorList>
    </citation>
    <scope>NUCLEOTIDE SEQUENCE</scope>
    <source>
        <strain evidence="2">2017</strain>
    </source>
</reference>
<dbReference type="PANTHER" id="PTHR22916">
    <property type="entry name" value="GLYCOSYLTRANSFERASE"/>
    <property type="match status" value="1"/>
</dbReference>
<name>A0A6S6I7E0_ERYRH</name>
<dbReference type="PANTHER" id="PTHR22916:SF3">
    <property type="entry name" value="UDP-GLCNAC:BETAGAL BETA-1,3-N-ACETYLGLUCOSAMINYLTRANSFERASE-LIKE PROTEIN 1"/>
    <property type="match status" value="1"/>
</dbReference>
<sequence>MREESLVSVIIPMYNAEESIKKTLDSILSQTYANIEIIVIDDLSTDNSKTVVEEYMECHDNILFLELQKKGGASIARNCGIKNAQGKYIAFLDADDTWKPEKLEKQIAYMENNNIDFCYTYYEIYKNSNVPVKIRKAPKKVKFSNQILGNNIGCLTAVYNREKIGEIQIPRIDKRNDMALWQRILKQTKFGVVYPEVLATYFVTENSLSRDISKISMLKYHYRLFRINLEYNPITSSILSFCNILAYFKMKIFYTHELKLDEEIKLGEENGNII</sequence>
<feature type="domain" description="Glycosyltransferase 2-like" evidence="1">
    <location>
        <begin position="8"/>
        <end position="139"/>
    </location>
</feature>
<organism evidence="2">
    <name type="scientific">Erysipelothrix rhusiopathiae</name>
    <dbReference type="NCBI Taxonomy" id="1648"/>
    <lineage>
        <taxon>Bacteria</taxon>
        <taxon>Bacillati</taxon>
        <taxon>Bacillota</taxon>
        <taxon>Erysipelotrichia</taxon>
        <taxon>Erysipelotrichales</taxon>
        <taxon>Erysipelotrichaceae</taxon>
        <taxon>Erysipelothrix</taxon>
    </lineage>
</organism>
<evidence type="ECO:0000259" key="1">
    <source>
        <dbReference type="Pfam" id="PF00535"/>
    </source>
</evidence>
<dbReference type="AlphaFoldDB" id="A0A6S6I7E0"/>
<protein>
    <submittedName>
        <fullName evidence="2">Glycosyltransferase family 2 protein</fullName>
    </submittedName>
</protein>